<evidence type="ECO:0000313" key="3">
    <source>
        <dbReference type="Proteomes" id="UP001360953"/>
    </source>
</evidence>
<dbReference type="RefSeq" id="XP_066652269.1">
    <property type="nucleotide sequence ID" value="XM_066797787.1"/>
</dbReference>
<gene>
    <name evidence="2" type="ORF">J3D65DRAFT_59047</name>
</gene>
<reference evidence="2 3" key="1">
    <citation type="submission" date="2024-04" db="EMBL/GenBank/DDBJ databases">
        <title>Phyllosticta paracitricarpa is synonymous to the EU quarantine fungus P. citricarpa based on phylogenomic analyses.</title>
        <authorList>
            <consortium name="Lawrence Berkeley National Laboratory"/>
            <person name="Van ingen-buijs V.A."/>
            <person name="Van westerhoven A.C."/>
            <person name="Haridas S."/>
            <person name="Skiadas P."/>
            <person name="Martin F."/>
            <person name="Groenewald J.Z."/>
            <person name="Crous P.W."/>
            <person name="Seidl M.F."/>
        </authorList>
    </citation>
    <scope>NUCLEOTIDE SEQUENCE [LARGE SCALE GENOMIC DNA]</scope>
    <source>
        <strain evidence="2 3">CPC 17464</strain>
    </source>
</reference>
<dbReference type="GeneID" id="92030693"/>
<feature type="compositionally biased region" description="Low complexity" evidence="1">
    <location>
        <begin position="231"/>
        <end position="240"/>
    </location>
</feature>
<evidence type="ECO:0000313" key="2">
    <source>
        <dbReference type="EMBL" id="KAK7532876.1"/>
    </source>
</evidence>
<feature type="region of interest" description="Disordered" evidence="1">
    <location>
        <begin position="208"/>
        <end position="271"/>
    </location>
</feature>
<organism evidence="2 3">
    <name type="scientific">Phyllosticta citribraziliensis</name>
    <dbReference type="NCBI Taxonomy" id="989973"/>
    <lineage>
        <taxon>Eukaryota</taxon>
        <taxon>Fungi</taxon>
        <taxon>Dikarya</taxon>
        <taxon>Ascomycota</taxon>
        <taxon>Pezizomycotina</taxon>
        <taxon>Dothideomycetes</taxon>
        <taxon>Dothideomycetes incertae sedis</taxon>
        <taxon>Botryosphaeriales</taxon>
        <taxon>Phyllostictaceae</taxon>
        <taxon>Phyllosticta</taxon>
    </lineage>
</organism>
<name>A0ABR1LEE9_9PEZI</name>
<proteinExistence type="predicted"/>
<dbReference type="Proteomes" id="UP001360953">
    <property type="component" value="Unassembled WGS sequence"/>
</dbReference>
<dbReference type="EMBL" id="JBBPEH010000010">
    <property type="protein sequence ID" value="KAK7532876.1"/>
    <property type="molecule type" value="Genomic_DNA"/>
</dbReference>
<sequence>MAARPRMARLYVGATGGLKRACSSQQASARRFGKICRRRRRDPAPLPFALSSLNDAGVTWTRLCLLSRTLLFPMVRRATYRAAPGGRKGGEGRRDAWRVDETGTWSVFGQGIPALSVAMRSVREHVSRASACAVLRSAFLLDRWVRLSMGRLSSGETRRTPHLGGLSTTSTANVLHAIYRLCCSCQSLVPAVNPPVPLAAQHQQLNDRPMLDLSHQRTERGAQKKKLYRVAAPSSSRPRPISTVPWPRAKRPRSCPSTGAGPAAIVDPGPL</sequence>
<protein>
    <submittedName>
        <fullName evidence="2">Uncharacterized protein</fullName>
    </submittedName>
</protein>
<accession>A0ABR1LEE9</accession>
<keyword evidence="3" id="KW-1185">Reference proteome</keyword>
<evidence type="ECO:0000256" key="1">
    <source>
        <dbReference type="SAM" id="MobiDB-lite"/>
    </source>
</evidence>
<comment type="caution">
    <text evidence="2">The sequence shown here is derived from an EMBL/GenBank/DDBJ whole genome shotgun (WGS) entry which is preliminary data.</text>
</comment>